<sequence length="237" mass="25464">MALVSTLVSTLVMALIINAIIPLSTTLDVSCQLERYLAYEEIADVAAHREAEDAQVEQDDGDDDGNDDGGDGGVGRVMVTSLLICQLGDLWNKDYDVCANKSLRLAVERDAERYLAYEEIADVAAHREAEDAQVEQDDGDDDGNDDGGDGLGGRGGSSHLTAHLGDLWNKDYDVCANKSLRLAVERDAERYLAYEEIADVAAHREAEDAQVEQDDGDDDGNDDGGDGLGEVVTSLLV</sequence>
<evidence type="ECO:0000313" key="3">
    <source>
        <dbReference type="EMBL" id="CDR71372.1"/>
    </source>
</evidence>
<feature type="region of interest" description="Disordered" evidence="1">
    <location>
        <begin position="126"/>
        <end position="156"/>
    </location>
</feature>
<feature type="region of interest" description="Disordered" evidence="1">
    <location>
        <begin position="49"/>
        <end position="72"/>
    </location>
</feature>
<feature type="compositionally biased region" description="Acidic residues" evidence="1">
    <location>
        <begin position="53"/>
        <end position="70"/>
    </location>
</feature>
<gene>
    <name evidence="3" type="ORF">BBBOND_0000180</name>
</gene>
<name>A0A061BIM9_BABBI</name>
<feature type="chain" id="PRO_5001594751" evidence="2">
    <location>
        <begin position="27"/>
        <end position="237"/>
    </location>
</feature>
<accession>A0A061BIM9</accession>
<dbReference type="KEGG" id="bbig:BBBOND_0000180"/>
<feature type="region of interest" description="Disordered" evidence="1">
    <location>
        <begin position="202"/>
        <end position="237"/>
    </location>
</feature>
<dbReference type="GeneID" id="24561599"/>
<feature type="compositionally biased region" description="Acidic residues" evidence="1">
    <location>
        <begin position="131"/>
        <end position="148"/>
    </location>
</feature>
<dbReference type="AlphaFoldDB" id="A0A061BIM9"/>
<reference evidence="3" key="2">
    <citation type="submission" date="2014-06" db="EMBL/GenBank/DDBJ databases">
        <authorList>
            <person name="Aslett M."/>
            <person name="De Silva Nishadi"/>
        </authorList>
    </citation>
    <scope>NUCLEOTIDE SEQUENCE</scope>
    <source>
        <strain evidence="3">Bond</strain>
    </source>
</reference>
<dbReference type="VEuPathDB" id="PiroplasmaDB:BBBOND_0000180"/>
<evidence type="ECO:0000256" key="2">
    <source>
        <dbReference type="SAM" id="SignalP"/>
    </source>
</evidence>
<dbReference type="RefSeq" id="XP_012770322.1">
    <property type="nucleotide sequence ID" value="XM_012914868.1"/>
</dbReference>
<protein>
    <submittedName>
        <fullName evidence="3">Uncharacterized protein</fullName>
    </submittedName>
</protein>
<proteinExistence type="predicted"/>
<organism evidence="3">
    <name type="scientific">Babesia bigemina</name>
    <dbReference type="NCBI Taxonomy" id="5866"/>
    <lineage>
        <taxon>Eukaryota</taxon>
        <taxon>Sar</taxon>
        <taxon>Alveolata</taxon>
        <taxon>Apicomplexa</taxon>
        <taxon>Aconoidasida</taxon>
        <taxon>Piroplasmida</taxon>
        <taxon>Babesiidae</taxon>
        <taxon>Babesia</taxon>
    </lineage>
</organism>
<feature type="compositionally biased region" description="Acidic residues" evidence="1">
    <location>
        <begin position="208"/>
        <end position="225"/>
    </location>
</feature>
<evidence type="ECO:0000256" key="1">
    <source>
        <dbReference type="SAM" id="MobiDB-lite"/>
    </source>
</evidence>
<reference evidence="3" key="1">
    <citation type="journal article" date="2014" name="Nucleic Acids Res.">
        <title>The evolutionary dynamics of variant antigen genes in Babesia reveal a history of genomic innovation underlying host-parasite interaction.</title>
        <authorList>
            <person name="Jackson A.P."/>
            <person name="Otto T.D."/>
            <person name="Darby A."/>
            <person name="Ramaprasad A."/>
            <person name="Xia D."/>
            <person name="Echaide I.E."/>
            <person name="Farber M."/>
            <person name="Gahlot S."/>
            <person name="Gamble J."/>
            <person name="Gupta D."/>
            <person name="Gupta Y."/>
            <person name="Jackson L."/>
            <person name="Malandrin L."/>
            <person name="Malas T.B."/>
            <person name="Moussa E."/>
            <person name="Nair M."/>
            <person name="Reid AJ."/>
            <person name="Sanders M."/>
            <person name="Sharma J."/>
            <person name="Tracey A."/>
            <person name="Quail M.A."/>
            <person name="Weir W."/>
            <person name="Wastling J.M."/>
            <person name="Hall N."/>
            <person name="Willadsen P."/>
            <person name="Lingelbach K."/>
            <person name="Shiels B."/>
            <person name="Tait A."/>
            <person name="Berriman M."/>
            <person name="Allred D.R."/>
            <person name="Pain A."/>
        </authorList>
    </citation>
    <scope>NUCLEOTIDE SEQUENCE</scope>
    <source>
        <strain evidence="3">Bond</strain>
    </source>
</reference>
<feature type="signal peptide" evidence="2">
    <location>
        <begin position="1"/>
        <end position="26"/>
    </location>
</feature>
<dbReference type="EMBL" id="LK054826">
    <property type="protein sequence ID" value="CDR71372.1"/>
    <property type="molecule type" value="Genomic_DNA"/>
</dbReference>
<keyword evidence="2" id="KW-0732">Signal</keyword>